<dbReference type="Proteomes" id="UP000632138">
    <property type="component" value="Unassembled WGS sequence"/>
</dbReference>
<proteinExistence type="predicted"/>
<comment type="caution">
    <text evidence="1">The sequence shown here is derived from an EMBL/GenBank/DDBJ whole genome shotgun (WGS) entry which is preliminary data.</text>
</comment>
<sequence length="130" mass="14573">MAEALMRDETMSGREIDSWLLPGLPDRITARELVRLRVREEVARFNATGGDVFRGLVRPAAATETPQGFKLPGRERVDWEAQADAACEAFGRNGFVMLTRDRQIDSLDELIDLRDDNEVSFIRLVPLVGG</sequence>
<dbReference type="EMBL" id="JAENHP010000030">
    <property type="protein sequence ID" value="MBM2622959.1"/>
    <property type="molecule type" value="Genomic_DNA"/>
</dbReference>
<accession>A0ABS2AT01</accession>
<reference evidence="1 2" key="1">
    <citation type="submission" date="2021-01" db="EMBL/GenBank/DDBJ databases">
        <title>Actinoplanes sp. nov. LDG1-06 isolated from lichen.</title>
        <authorList>
            <person name="Saeng-In P."/>
            <person name="Phongsopitanun W."/>
            <person name="Kanchanasin P."/>
            <person name="Yuki M."/>
            <person name="Kudo T."/>
            <person name="Ohkuma M."/>
            <person name="Tanasupawat S."/>
        </authorList>
    </citation>
    <scope>NUCLEOTIDE SEQUENCE [LARGE SCALE GENOMIC DNA]</scope>
    <source>
        <strain evidence="1 2">LDG1-06</strain>
    </source>
</reference>
<name>A0ABS2AT01_9ACTN</name>
<gene>
    <name evidence="1" type="ORF">JIG36_46415</name>
</gene>
<keyword evidence="2" id="KW-1185">Reference proteome</keyword>
<organism evidence="1 2">
    <name type="scientific">Paractinoplanes ovalisporus</name>
    <dbReference type="NCBI Taxonomy" id="2810368"/>
    <lineage>
        <taxon>Bacteria</taxon>
        <taxon>Bacillati</taxon>
        <taxon>Actinomycetota</taxon>
        <taxon>Actinomycetes</taxon>
        <taxon>Micromonosporales</taxon>
        <taxon>Micromonosporaceae</taxon>
        <taxon>Paractinoplanes</taxon>
    </lineage>
</organism>
<protein>
    <submittedName>
        <fullName evidence="1">Uncharacterized protein</fullName>
    </submittedName>
</protein>
<dbReference type="RefSeq" id="WP_203383311.1">
    <property type="nucleotide sequence ID" value="NZ_JAENHP010000030.1"/>
</dbReference>
<evidence type="ECO:0000313" key="2">
    <source>
        <dbReference type="Proteomes" id="UP000632138"/>
    </source>
</evidence>
<evidence type="ECO:0000313" key="1">
    <source>
        <dbReference type="EMBL" id="MBM2622959.1"/>
    </source>
</evidence>